<dbReference type="OrthoDB" id="677719at2"/>
<name>F4C9Y8_SPHS2</name>
<dbReference type="PATRIC" id="fig|743722.3.peg.752"/>
<evidence type="ECO:0000313" key="1">
    <source>
        <dbReference type="EMBL" id="ADZ77278.1"/>
    </source>
</evidence>
<proteinExistence type="predicted"/>
<dbReference type="EMBL" id="CP002584">
    <property type="protein sequence ID" value="ADZ77278.1"/>
    <property type="molecule type" value="Genomic_DNA"/>
</dbReference>
<organism evidence="1">
    <name type="scientific">Sphingobacterium sp. (strain 21)</name>
    <dbReference type="NCBI Taxonomy" id="743722"/>
    <lineage>
        <taxon>Bacteria</taxon>
        <taxon>Pseudomonadati</taxon>
        <taxon>Bacteroidota</taxon>
        <taxon>Sphingobacteriia</taxon>
        <taxon>Sphingobacteriales</taxon>
        <taxon>Sphingobacteriaceae</taxon>
        <taxon>Sphingobacterium</taxon>
    </lineage>
</organism>
<dbReference type="AlphaFoldDB" id="F4C9Y8"/>
<accession>F4C9Y8</accession>
<dbReference type="STRING" id="743722.Sph21_0700"/>
<reference evidence="1" key="1">
    <citation type="submission" date="2011-03" db="EMBL/GenBank/DDBJ databases">
        <title>Complete sequence of Sphingobacterium sp. 21.</title>
        <authorList>
            <consortium name="US DOE Joint Genome Institute"/>
            <person name="Lucas S."/>
            <person name="Copeland A."/>
            <person name="Lapidus A."/>
            <person name="Cheng J.-F."/>
            <person name="Goodwin L."/>
            <person name="Pitluck S."/>
            <person name="Davenport K."/>
            <person name="Detter J.C."/>
            <person name="Han C."/>
            <person name="Tapia R."/>
            <person name="Land M."/>
            <person name="Hauser L."/>
            <person name="Kyrpides N."/>
            <person name="Ivanova N."/>
            <person name="Ovchinnikova G."/>
            <person name="Pagani I."/>
            <person name="Siebers A.K."/>
            <person name="Allgaier M."/>
            <person name="Thelen M.P."/>
            <person name="Hugenholtz P."/>
            <person name="Woyke T."/>
        </authorList>
    </citation>
    <scope>NUCLEOTIDE SEQUENCE</scope>
    <source>
        <strain evidence="1">21</strain>
    </source>
</reference>
<dbReference type="HOGENOM" id="CLU_2829016_0_0_10"/>
<protein>
    <submittedName>
        <fullName evidence="1">Uncharacterized protein</fullName>
    </submittedName>
</protein>
<dbReference type="KEGG" id="shg:Sph21_0700"/>
<sequence>MVTIWKRIMAKRKQKTITDCEQLAIDNEHADGCYGGFKEYKPPIYEHRSNTDTQVKINNLFGDFNQ</sequence>
<gene>
    <name evidence="1" type="ordered locus">Sph21_0700</name>
</gene>